<accession>A0A2Z4IS50</accession>
<dbReference type="Gene3D" id="3.90.1200.10">
    <property type="match status" value="1"/>
</dbReference>
<dbReference type="InterPro" id="IPR011009">
    <property type="entry name" value="Kinase-like_dom_sf"/>
</dbReference>
<dbReference type="CDD" id="cd05154">
    <property type="entry name" value="ACAD10_11_N-like"/>
    <property type="match status" value="1"/>
</dbReference>
<name>A0A2Z4IS50_9ACTN</name>
<dbReference type="PANTHER" id="PTHR47829">
    <property type="entry name" value="HYDROLASE, PUTATIVE (AFU_ORTHOLOGUE AFUA_1G12880)-RELATED"/>
    <property type="match status" value="1"/>
</dbReference>
<proteinExistence type="predicted"/>
<dbReference type="InterPro" id="IPR041726">
    <property type="entry name" value="ACAD10_11_N"/>
</dbReference>
<keyword evidence="2" id="KW-0808">Transferase</keyword>
<dbReference type="KEGG" id="scad:DN051_01795"/>
<dbReference type="Pfam" id="PF01636">
    <property type="entry name" value="APH"/>
    <property type="match status" value="1"/>
</dbReference>
<dbReference type="InterPro" id="IPR052898">
    <property type="entry name" value="ACAD10-like"/>
</dbReference>
<evidence type="ECO:0000313" key="2">
    <source>
        <dbReference type="EMBL" id="AWW35550.1"/>
    </source>
</evidence>
<dbReference type="GO" id="GO:0016740">
    <property type="term" value="F:transferase activity"/>
    <property type="evidence" value="ECO:0007669"/>
    <property type="project" value="UniProtKB-KW"/>
</dbReference>
<sequence length="344" mass="36709">MTTTSPPGLDLTALYGYFDTNVPGCRGRLSATLLHGGRSNLTYRVTDGHTDWVVRRPPLGGLTPSAHDVGREYRVMSALQGSGVAVPGTIAHCADETVLGAPFTVVSWVEGRVLRTREDTLGLTSHELRRCADGLVTQLARLHSVSHRDAGLGGLGRPEGYLQRQISRWRAQWDLVATRPLPALLRLHQGLEDAVPVESDATVVHGDYRVDNTILDPADLGRVRAIVDWELATVGDPLADLGTFLAYRDPAVDALLDGPAATEPRFPAPAELAERYAMVSGRDVALLPFYLALAYFKIAVIAEGVYARHLQGVTIGEGFAGAGESVPALVGAGLASLGRRGAVL</sequence>
<dbReference type="InterPro" id="IPR002575">
    <property type="entry name" value="Aminoglycoside_PTrfase"/>
</dbReference>
<gene>
    <name evidence="2" type="ORF">DN051_01795</name>
</gene>
<dbReference type="EMBL" id="CP030073">
    <property type="protein sequence ID" value="AWW35550.1"/>
    <property type="molecule type" value="Genomic_DNA"/>
</dbReference>
<feature type="domain" description="Aminoglycoside phosphotransferase" evidence="1">
    <location>
        <begin position="32"/>
        <end position="258"/>
    </location>
</feature>
<keyword evidence="3" id="KW-1185">Reference proteome</keyword>
<protein>
    <submittedName>
        <fullName evidence="2">Phosphotransferase family protein</fullName>
    </submittedName>
</protein>
<dbReference type="Proteomes" id="UP000249616">
    <property type="component" value="Chromosome"/>
</dbReference>
<dbReference type="SUPFAM" id="SSF56112">
    <property type="entry name" value="Protein kinase-like (PK-like)"/>
    <property type="match status" value="1"/>
</dbReference>
<dbReference type="RefSeq" id="WP_112437721.1">
    <property type="nucleotide sequence ID" value="NZ_CBDRHE010000009.1"/>
</dbReference>
<reference evidence="2 3" key="1">
    <citation type="journal article" date="2019" name="Int. J. Syst. Evol. Microbiol.">
        <title>Streptomyces cadmiisoli sp. nov., a novel actinomycete isolated from cadmium-contaminated soil.</title>
        <authorList>
            <person name="Li K."/>
            <person name="Tang X."/>
            <person name="Zhao J."/>
            <person name="Guo Y."/>
            <person name="Tang Y."/>
            <person name="Gao J."/>
        </authorList>
    </citation>
    <scope>NUCLEOTIDE SEQUENCE [LARGE SCALE GENOMIC DNA]</scope>
    <source>
        <strain evidence="2 3">ZFG47</strain>
    </source>
</reference>
<evidence type="ECO:0000313" key="3">
    <source>
        <dbReference type="Proteomes" id="UP000249616"/>
    </source>
</evidence>
<dbReference type="Gene3D" id="3.30.200.20">
    <property type="entry name" value="Phosphorylase Kinase, domain 1"/>
    <property type="match status" value="1"/>
</dbReference>
<evidence type="ECO:0000259" key="1">
    <source>
        <dbReference type="Pfam" id="PF01636"/>
    </source>
</evidence>
<dbReference type="AlphaFoldDB" id="A0A2Z4IS50"/>
<organism evidence="2 3">
    <name type="scientific">Streptomyces cadmiisoli</name>
    <dbReference type="NCBI Taxonomy" id="2184053"/>
    <lineage>
        <taxon>Bacteria</taxon>
        <taxon>Bacillati</taxon>
        <taxon>Actinomycetota</taxon>
        <taxon>Actinomycetes</taxon>
        <taxon>Kitasatosporales</taxon>
        <taxon>Streptomycetaceae</taxon>
        <taxon>Streptomyces</taxon>
        <taxon>Streptomyces aurantiacus group</taxon>
    </lineage>
</organism>
<dbReference type="PANTHER" id="PTHR47829:SF1">
    <property type="entry name" value="HAD FAMILY PHOSPHATASE"/>
    <property type="match status" value="1"/>
</dbReference>